<dbReference type="EnsemblMetazoa" id="AALFPA23_011043.R15603">
    <property type="protein sequence ID" value="AALFPA23_011043.P15603"/>
    <property type="gene ID" value="AALFPA23_011043"/>
</dbReference>
<evidence type="ECO:0000259" key="10">
    <source>
        <dbReference type="PROSITE" id="PS50157"/>
    </source>
</evidence>
<evidence type="ECO:0000313" key="12">
    <source>
        <dbReference type="EnsemblMetazoa" id="AALFPA23_011043.P15603"/>
    </source>
</evidence>
<dbReference type="PROSITE" id="PS51915">
    <property type="entry name" value="ZAD"/>
    <property type="match status" value="1"/>
</dbReference>
<evidence type="ECO:0000256" key="3">
    <source>
        <dbReference type="ARBA" id="ARBA00022737"/>
    </source>
</evidence>
<dbReference type="SMART" id="SM00355">
    <property type="entry name" value="ZnF_C2H2"/>
    <property type="match status" value="9"/>
</dbReference>
<feature type="binding site" evidence="8">
    <location>
        <position position="44"/>
    </location>
    <ligand>
        <name>Zn(2+)</name>
        <dbReference type="ChEBI" id="CHEBI:29105"/>
    </ligand>
</feature>
<dbReference type="GeneID" id="109421507"/>
<sequence>MQGSSGKDQTHYYEDHYQADMMASSEPTYPAAVLASRNRFCRLCLKRSESFLLPLVAKMEHVTVMEMLLMVTGVELAANALFPTKICSNCMTKLDFAYNVRQEFLNSTELLLKMAVEEKLVEYYAQFDPVVGSYTDEVLKQSRNVLESSTTTTMKDQEVDQMVVKVVNDTGGIRMEVLSEEVVEEGSEDQKIDVLEFEEYECLDEELDGSTMPEELATECISTVNIKSEELDDAQDPKNPTVAQSSNQTIKVKNEKFVYSWKELAKPKQRKKKVRPENPLNGIDRKATANAEMLAQFPQTTCYICDTAHSSLEERDEHLNVHIGMVPHRCETCSTEEEPVVSKSVITLNRHRLMHRLPYKCPKCFRRFISSGSQYTHIWSMHMTGSEGLTCDYCGKTFNQKRSYQAHVRRHRYKANGKYRCDVCGDTCGSSLLLTRHKRKHTGERNFSCPYCSKRFSRACNLLTHKRIHTNERCHLCDDCGHAFRDSVTLRKHQERFHMAREPSALKRNPFIITPDGRKMFQCKKEGCSYETFSSTSISRHKARHSKRYVCADCGKRFAEPNLVRRHQAAMHNADKKKRGKNDGNESLQIEGNQEGVKCTEVDDVPTKQNEPGQEV</sequence>
<evidence type="ECO:0000256" key="5">
    <source>
        <dbReference type="ARBA" id="ARBA00022833"/>
    </source>
</evidence>
<reference evidence="13" key="1">
    <citation type="journal article" date="2015" name="Proc. Natl. Acad. Sci. U.S.A.">
        <title>Genome sequence of the Asian Tiger mosquito, Aedes albopictus, reveals insights into its biology, genetics, and evolution.</title>
        <authorList>
            <person name="Chen X.G."/>
            <person name="Jiang X."/>
            <person name="Gu J."/>
            <person name="Xu M."/>
            <person name="Wu Y."/>
            <person name="Deng Y."/>
            <person name="Zhang C."/>
            <person name="Bonizzoni M."/>
            <person name="Dermauw W."/>
            <person name="Vontas J."/>
            <person name="Armbruster P."/>
            <person name="Huang X."/>
            <person name="Yang Y."/>
            <person name="Zhang H."/>
            <person name="He W."/>
            <person name="Peng H."/>
            <person name="Liu Y."/>
            <person name="Wu K."/>
            <person name="Chen J."/>
            <person name="Lirakis M."/>
            <person name="Topalis P."/>
            <person name="Van Leeuwen T."/>
            <person name="Hall A.B."/>
            <person name="Jiang X."/>
            <person name="Thorpe C."/>
            <person name="Mueller R.L."/>
            <person name="Sun C."/>
            <person name="Waterhouse R.M."/>
            <person name="Yan G."/>
            <person name="Tu Z.J."/>
            <person name="Fang X."/>
            <person name="James A.A."/>
        </authorList>
    </citation>
    <scope>NUCLEOTIDE SEQUENCE [LARGE SCALE GENOMIC DNA]</scope>
    <source>
        <strain evidence="13">Foshan</strain>
    </source>
</reference>
<feature type="binding site" evidence="8">
    <location>
        <position position="90"/>
    </location>
    <ligand>
        <name>Zn(2+)</name>
        <dbReference type="ChEBI" id="CHEBI:29105"/>
    </ligand>
</feature>
<dbReference type="Pfam" id="PF00096">
    <property type="entry name" value="zf-C2H2"/>
    <property type="match status" value="3"/>
</dbReference>
<evidence type="ECO:0000256" key="6">
    <source>
        <dbReference type="ARBA" id="ARBA00023242"/>
    </source>
</evidence>
<dbReference type="InterPro" id="IPR036236">
    <property type="entry name" value="Znf_C2H2_sf"/>
</dbReference>
<evidence type="ECO:0000256" key="8">
    <source>
        <dbReference type="PROSITE-ProRule" id="PRU01263"/>
    </source>
</evidence>
<dbReference type="PROSITE" id="PS50157">
    <property type="entry name" value="ZINC_FINGER_C2H2_2"/>
    <property type="match status" value="5"/>
</dbReference>
<evidence type="ECO:0008006" key="14">
    <source>
        <dbReference type="Google" id="ProtNLM"/>
    </source>
</evidence>
<feature type="domain" description="C2H2-type" evidence="10">
    <location>
        <begin position="549"/>
        <end position="577"/>
    </location>
</feature>
<feature type="domain" description="C2H2-type" evidence="10">
    <location>
        <begin position="389"/>
        <end position="416"/>
    </location>
</feature>
<dbReference type="SUPFAM" id="SSF57716">
    <property type="entry name" value="Glucocorticoid receptor-like (DNA-binding domain)"/>
    <property type="match status" value="1"/>
</dbReference>
<evidence type="ECO:0000313" key="13">
    <source>
        <dbReference type="Proteomes" id="UP000069940"/>
    </source>
</evidence>
<evidence type="ECO:0000259" key="11">
    <source>
        <dbReference type="PROSITE" id="PS51915"/>
    </source>
</evidence>
<accession>A0ABM1YPS9</accession>
<proteinExistence type="predicted"/>
<feature type="region of interest" description="Disordered" evidence="9">
    <location>
        <begin position="568"/>
        <end position="616"/>
    </location>
</feature>
<dbReference type="PROSITE" id="PS00028">
    <property type="entry name" value="ZINC_FINGER_C2H2_1"/>
    <property type="match status" value="5"/>
</dbReference>
<feature type="domain" description="C2H2-type" evidence="10">
    <location>
        <begin position="447"/>
        <end position="474"/>
    </location>
</feature>
<name>A0ABM1YPS9_AEDAL</name>
<evidence type="ECO:0000256" key="9">
    <source>
        <dbReference type="SAM" id="MobiDB-lite"/>
    </source>
</evidence>
<feature type="domain" description="C2H2-type" evidence="10">
    <location>
        <begin position="419"/>
        <end position="446"/>
    </location>
</feature>
<keyword evidence="5 8" id="KW-0862">Zinc</keyword>
<keyword evidence="13" id="KW-1185">Reference proteome</keyword>
<dbReference type="SMART" id="SM00868">
    <property type="entry name" value="zf-AD"/>
    <property type="match status" value="1"/>
</dbReference>
<feature type="compositionally biased region" description="Basic residues" evidence="9">
    <location>
        <begin position="568"/>
        <end position="580"/>
    </location>
</feature>
<evidence type="ECO:0000256" key="7">
    <source>
        <dbReference type="PROSITE-ProRule" id="PRU00042"/>
    </source>
</evidence>
<dbReference type="Pfam" id="PF07776">
    <property type="entry name" value="zf-AD"/>
    <property type="match status" value="1"/>
</dbReference>
<dbReference type="SUPFAM" id="SSF57667">
    <property type="entry name" value="beta-beta-alpha zinc fingers"/>
    <property type="match status" value="4"/>
</dbReference>
<protein>
    <recommendedName>
        <fullName evidence="14">C2h2-type zn-finger protein</fullName>
    </recommendedName>
</protein>
<dbReference type="InterPro" id="IPR012934">
    <property type="entry name" value="Znf_AD"/>
</dbReference>
<feature type="binding site" evidence="8">
    <location>
        <position position="41"/>
    </location>
    <ligand>
        <name>Zn(2+)</name>
        <dbReference type="ChEBI" id="CHEBI:29105"/>
    </ligand>
</feature>
<dbReference type="InterPro" id="IPR013087">
    <property type="entry name" value="Znf_C2H2_type"/>
</dbReference>
<organism evidence="12 13">
    <name type="scientific">Aedes albopictus</name>
    <name type="common">Asian tiger mosquito</name>
    <name type="synonym">Stegomyia albopicta</name>
    <dbReference type="NCBI Taxonomy" id="7160"/>
    <lineage>
        <taxon>Eukaryota</taxon>
        <taxon>Metazoa</taxon>
        <taxon>Ecdysozoa</taxon>
        <taxon>Arthropoda</taxon>
        <taxon>Hexapoda</taxon>
        <taxon>Insecta</taxon>
        <taxon>Pterygota</taxon>
        <taxon>Neoptera</taxon>
        <taxon>Endopterygota</taxon>
        <taxon>Diptera</taxon>
        <taxon>Nematocera</taxon>
        <taxon>Culicoidea</taxon>
        <taxon>Culicidae</taxon>
        <taxon>Culicinae</taxon>
        <taxon>Aedini</taxon>
        <taxon>Aedes</taxon>
        <taxon>Stegomyia</taxon>
    </lineage>
</organism>
<keyword evidence="4 7" id="KW-0863">Zinc-finger</keyword>
<feature type="domain" description="ZAD" evidence="11">
    <location>
        <begin position="39"/>
        <end position="114"/>
    </location>
</feature>
<feature type="domain" description="C2H2-type" evidence="10">
    <location>
        <begin position="475"/>
        <end position="503"/>
    </location>
</feature>
<evidence type="ECO:0000256" key="2">
    <source>
        <dbReference type="ARBA" id="ARBA00022723"/>
    </source>
</evidence>
<dbReference type="PANTHER" id="PTHR23226:SF416">
    <property type="entry name" value="FI01424P"/>
    <property type="match status" value="1"/>
</dbReference>
<reference evidence="12" key="2">
    <citation type="submission" date="2025-05" db="UniProtKB">
        <authorList>
            <consortium name="EnsemblMetazoa"/>
        </authorList>
    </citation>
    <scope>IDENTIFICATION</scope>
    <source>
        <strain evidence="12">Foshan</strain>
    </source>
</reference>
<keyword evidence="3" id="KW-0677">Repeat</keyword>
<evidence type="ECO:0000256" key="4">
    <source>
        <dbReference type="ARBA" id="ARBA00022771"/>
    </source>
</evidence>
<evidence type="ECO:0000256" key="1">
    <source>
        <dbReference type="ARBA" id="ARBA00004123"/>
    </source>
</evidence>
<dbReference type="PANTHER" id="PTHR23226">
    <property type="entry name" value="ZINC FINGER AND SCAN DOMAIN-CONTAINING"/>
    <property type="match status" value="1"/>
</dbReference>
<dbReference type="Gene3D" id="3.30.160.60">
    <property type="entry name" value="Classic Zinc Finger"/>
    <property type="match status" value="6"/>
</dbReference>
<feature type="binding site" evidence="8">
    <location>
        <position position="87"/>
    </location>
    <ligand>
        <name>Zn(2+)</name>
        <dbReference type="ChEBI" id="CHEBI:29105"/>
    </ligand>
</feature>
<feature type="compositionally biased region" description="Polar residues" evidence="9">
    <location>
        <begin position="607"/>
        <end position="616"/>
    </location>
</feature>
<keyword evidence="2 8" id="KW-0479">Metal-binding</keyword>
<keyword evidence="6" id="KW-0539">Nucleus</keyword>
<dbReference type="Proteomes" id="UP000069940">
    <property type="component" value="Unassembled WGS sequence"/>
</dbReference>
<comment type="subcellular location">
    <subcellularLocation>
        <location evidence="1">Nucleus</location>
    </subcellularLocation>
</comment>
<dbReference type="RefSeq" id="XP_062705630.1">
    <property type="nucleotide sequence ID" value="XM_062849646.1"/>
</dbReference>